<dbReference type="EMBL" id="KV417515">
    <property type="protein sequence ID" value="KZP26304.1"/>
    <property type="molecule type" value="Genomic_DNA"/>
</dbReference>
<accession>A0A166PPG3</accession>
<feature type="transmembrane region" description="Helical" evidence="1">
    <location>
        <begin position="12"/>
        <end position="31"/>
    </location>
</feature>
<feature type="transmembrane region" description="Helical" evidence="1">
    <location>
        <begin position="155"/>
        <end position="175"/>
    </location>
</feature>
<keyword evidence="3" id="KW-1185">Reference proteome</keyword>
<protein>
    <submittedName>
        <fullName evidence="2">Uncharacterized protein</fullName>
    </submittedName>
</protein>
<sequence>MSTVYLARQAQIAAYASVACLTAFILDWMLSTEEEVDMYQRGQFSKPIITYSLARLSTVALLVCLVVENTVPFLYADDDVHITVYVLWWISGALTSLLFFFRVRAVFSRSPKAKLAFSVLWVFTALTPTPLMQNLDPSWCTGVAHINKICDERAWYSLAFFLVIIIHDTLVFVYVSHELSNNSVAGRCNIRTLTTGKGLHDVSKLLLRTGQLYYGCATLANQHIL</sequence>
<dbReference type="AlphaFoldDB" id="A0A166PPG3"/>
<name>A0A166PPG3_9AGAM</name>
<feature type="transmembrane region" description="Helical" evidence="1">
    <location>
        <begin position="82"/>
        <end position="103"/>
    </location>
</feature>
<dbReference type="OrthoDB" id="3038990at2759"/>
<feature type="transmembrane region" description="Helical" evidence="1">
    <location>
        <begin position="52"/>
        <end position="76"/>
    </location>
</feature>
<keyword evidence="1" id="KW-1133">Transmembrane helix</keyword>
<proteinExistence type="predicted"/>
<dbReference type="Proteomes" id="UP000076532">
    <property type="component" value="Unassembled WGS sequence"/>
</dbReference>
<keyword evidence="1" id="KW-0472">Membrane</keyword>
<evidence type="ECO:0000313" key="2">
    <source>
        <dbReference type="EMBL" id="KZP26304.1"/>
    </source>
</evidence>
<evidence type="ECO:0000313" key="3">
    <source>
        <dbReference type="Proteomes" id="UP000076532"/>
    </source>
</evidence>
<feature type="transmembrane region" description="Helical" evidence="1">
    <location>
        <begin position="115"/>
        <end position="135"/>
    </location>
</feature>
<keyword evidence="1" id="KW-0812">Transmembrane</keyword>
<reference evidence="2 3" key="1">
    <citation type="journal article" date="2016" name="Mol. Biol. Evol.">
        <title>Comparative Genomics of Early-Diverging Mushroom-Forming Fungi Provides Insights into the Origins of Lignocellulose Decay Capabilities.</title>
        <authorList>
            <person name="Nagy L.G."/>
            <person name="Riley R."/>
            <person name="Tritt A."/>
            <person name="Adam C."/>
            <person name="Daum C."/>
            <person name="Floudas D."/>
            <person name="Sun H."/>
            <person name="Yadav J.S."/>
            <person name="Pangilinan J."/>
            <person name="Larsson K.H."/>
            <person name="Matsuura K."/>
            <person name="Barry K."/>
            <person name="Labutti K."/>
            <person name="Kuo R."/>
            <person name="Ohm R.A."/>
            <person name="Bhattacharya S.S."/>
            <person name="Shirouzu T."/>
            <person name="Yoshinaga Y."/>
            <person name="Martin F.M."/>
            <person name="Grigoriev I.V."/>
            <person name="Hibbett D.S."/>
        </authorList>
    </citation>
    <scope>NUCLEOTIDE SEQUENCE [LARGE SCALE GENOMIC DNA]</scope>
    <source>
        <strain evidence="2 3">CBS 109695</strain>
    </source>
</reference>
<gene>
    <name evidence="2" type="ORF">FIBSPDRAFT_351512</name>
</gene>
<evidence type="ECO:0000256" key="1">
    <source>
        <dbReference type="SAM" id="Phobius"/>
    </source>
</evidence>
<organism evidence="2 3">
    <name type="scientific">Athelia psychrophila</name>
    <dbReference type="NCBI Taxonomy" id="1759441"/>
    <lineage>
        <taxon>Eukaryota</taxon>
        <taxon>Fungi</taxon>
        <taxon>Dikarya</taxon>
        <taxon>Basidiomycota</taxon>
        <taxon>Agaricomycotina</taxon>
        <taxon>Agaricomycetes</taxon>
        <taxon>Agaricomycetidae</taxon>
        <taxon>Atheliales</taxon>
        <taxon>Atheliaceae</taxon>
        <taxon>Athelia</taxon>
    </lineage>
</organism>